<dbReference type="AlphaFoldDB" id="A0A8S3B3W9"/>
<evidence type="ECO:0000259" key="1">
    <source>
        <dbReference type="Pfam" id="PF18385"/>
    </source>
</evidence>
<proteinExistence type="predicted"/>
<protein>
    <recommendedName>
        <fullName evidence="1">TIAM1 CC-Ex domain-containing protein</fullName>
    </recommendedName>
</protein>
<reference evidence="3" key="1">
    <citation type="submission" date="2021-02" db="EMBL/GenBank/DDBJ databases">
        <authorList>
            <person name="Nowell W R."/>
        </authorList>
    </citation>
    <scope>NUCLEOTIDE SEQUENCE</scope>
</reference>
<dbReference type="EMBL" id="CAJOBH010133030">
    <property type="protein sequence ID" value="CAF4767613.1"/>
    <property type="molecule type" value="Genomic_DNA"/>
</dbReference>
<organism evidence="3 4">
    <name type="scientific">Rotaria magnacalcarata</name>
    <dbReference type="NCBI Taxonomy" id="392030"/>
    <lineage>
        <taxon>Eukaryota</taxon>
        <taxon>Metazoa</taxon>
        <taxon>Spiralia</taxon>
        <taxon>Gnathifera</taxon>
        <taxon>Rotifera</taxon>
        <taxon>Eurotatoria</taxon>
        <taxon>Bdelloidea</taxon>
        <taxon>Philodinida</taxon>
        <taxon>Philodinidae</taxon>
        <taxon>Rotaria</taxon>
    </lineage>
</organism>
<evidence type="ECO:0000313" key="3">
    <source>
        <dbReference type="EMBL" id="CAF4767613.1"/>
    </source>
</evidence>
<dbReference type="GO" id="GO:0007264">
    <property type="term" value="P:small GTPase-mediated signal transduction"/>
    <property type="evidence" value="ECO:0007669"/>
    <property type="project" value="InterPro"/>
</dbReference>
<dbReference type="Proteomes" id="UP000681967">
    <property type="component" value="Unassembled WGS sequence"/>
</dbReference>
<gene>
    <name evidence="3" type="ORF">BYL167_LOCUS46776</name>
    <name evidence="2" type="ORF">GIL414_LOCUS44020</name>
</gene>
<dbReference type="PANTHER" id="PTHR46001">
    <property type="entry name" value="TIAM (MAMMALIAN TUMOR INVASION AND METASTASIS FACTOR) HOMOLOG"/>
    <property type="match status" value="1"/>
</dbReference>
<dbReference type="InterPro" id="IPR040655">
    <property type="entry name" value="TIAM1_CC-Ex"/>
</dbReference>
<dbReference type="EMBL" id="CAJOBJ010131780">
    <property type="protein sequence ID" value="CAF4724882.1"/>
    <property type="molecule type" value="Genomic_DNA"/>
</dbReference>
<feature type="non-terminal residue" evidence="3">
    <location>
        <position position="78"/>
    </location>
</feature>
<feature type="non-terminal residue" evidence="3">
    <location>
        <position position="1"/>
    </location>
</feature>
<dbReference type="Pfam" id="PF18385">
    <property type="entry name" value="Tiam_CC_Ex"/>
    <property type="match status" value="1"/>
</dbReference>
<name>A0A8S3B3W9_9BILA</name>
<comment type="caution">
    <text evidence="3">The sequence shown here is derived from an EMBL/GenBank/DDBJ whole genome shotgun (WGS) entry which is preliminary data.</text>
</comment>
<sequence>RLLISKQIDLWEKNLEAFHVDLFRNKCYLCALTNDQDLPNSKDLLSQASPTTKAALHKLAAFTPCSFYTFIAARRRID</sequence>
<dbReference type="InterPro" id="IPR043537">
    <property type="entry name" value="Tiam1/Tiam2/Sif"/>
</dbReference>
<dbReference type="GO" id="GO:0005085">
    <property type="term" value="F:guanyl-nucleotide exchange factor activity"/>
    <property type="evidence" value="ECO:0007669"/>
    <property type="project" value="InterPro"/>
</dbReference>
<accession>A0A8S3B3W9</accession>
<dbReference type="Proteomes" id="UP000681720">
    <property type="component" value="Unassembled WGS sequence"/>
</dbReference>
<evidence type="ECO:0000313" key="4">
    <source>
        <dbReference type="Proteomes" id="UP000681967"/>
    </source>
</evidence>
<dbReference type="PANTHER" id="PTHR46001:SF3">
    <property type="entry name" value="PROTEIN STILL LIFE, ISOFORM SIF TYPE 1"/>
    <property type="match status" value="1"/>
</dbReference>
<dbReference type="Gene3D" id="6.10.140.680">
    <property type="match status" value="1"/>
</dbReference>
<feature type="domain" description="TIAM1 CC-Ex" evidence="1">
    <location>
        <begin position="2"/>
        <end position="74"/>
    </location>
</feature>
<evidence type="ECO:0000313" key="2">
    <source>
        <dbReference type="EMBL" id="CAF4724882.1"/>
    </source>
</evidence>